<evidence type="ECO:0000313" key="2">
    <source>
        <dbReference type="Proteomes" id="UP001055117"/>
    </source>
</evidence>
<organism evidence="1 2">
    <name type="scientific">Methylobacterium cerastii</name>
    <dbReference type="NCBI Taxonomy" id="932741"/>
    <lineage>
        <taxon>Bacteria</taxon>
        <taxon>Pseudomonadati</taxon>
        <taxon>Pseudomonadota</taxon>
        <taxon>Alphaproteobacteria</taxon>
        <taxon>Hyphomicrobiales</taxon>
        <taxon>Methylobacteriaceae</taxon>
        <taxon>Methylobacterium</taxon>
    </lineage>
</organism>
<dbReference type="Proteomes" id="UP001055117">
    <property type="component" value="Unassembled WGS sequence"/>
</dbReference>
<keyword evidence="2" id="KW-1185">Reference proteome</keyword>
<accession>A0ABQ4QFI2</accession>
<comment type="caution">
    <text evidence="1">The sequence shown here is derived from an EMBL/GenBank/DDBJ whole genome shotgun (WGS) entry which is preliminary data.</text>
</comment>
<evidence type="ECO:0000313" key="1">
    <source>
        <dbReference type="EMBL" id="GJD43965.1"/>
    </source>
</evidence>
<dbReference type="EMBL" id="BPQG01000026">
    <property type="protein sequence ID" value="GJD43965.1"/>
    <property type="molecule type" value="Genomic_DNA"/>
</dbReference>
<reference evidence="1 2" key="1">
    <citation type="journal article" date="2021" name="Front. Microbiol.">
        <title>Comprehensive Comparative Genomics and Phenotyping of Methylobacterium Species.</title>
        <authorList>
            <person name="Alessa O."/>
            <person name="Ogura Y."/>
            <person name="Fujitani Y."/>
            <person name="Takami H."/>
            <person name="Hayashi T."/>
            <person name="Sahin N."/>
            <person name="Tani A."/>
        </authorList>
    </citation>
    <scope>NUCLEOTIDE SEQUENCE [LARGE SCALE GENOMIC DNA]</scope>
    <source>
        <strain evidence="1 2">DSM 23679</strain>
    </source>
</reference>
<protein>
    <submittedName>
        <fullName evidence="1">Uncharacterized protein</fullName>
    </submittedName>
</protein>
<gene>
    <name evidence="1" type="ORF">AFCDBAGC_1827</name>
</gene>
<name>A0ABQ4QFI2_9HYPH</name>
<sequence>MAAELIRSPAVRLLHARQDHAICLRLAASYRHRIAAGETDQREAHAWALGNARRWRLVAAELSGAN</sequence>
<dbReference type="RefSeq" id="WP_238272002.1">
    <property type="nucleotide sequence ID" value="NZ_BPQG01000026.1"/>
</dbReference>
<proteinExistence type="predicted"/>